<proteinExistence type="predicted"/>
<reference evidence="6 7" key="1">
    <citation type="journal article" date="2021" name="Commun. Biol.">
        <title>The genome of Shorea leprosula (Dipterocarpaceae) highlights the ecological relevance of drought in aseasonal tropical rainforests.</title>
        <authorList>
            <person name="Ng K.K.S."/>
            <person name="Kobayashi M.J."/>
            <person name="Fawcett J.A."/>
            <person name="Hatakeyama M."/>
            <person name="Paape T."/>
            <person name="Ng C.H."/>
            <person name="Ang C.C."/>
            <person name="Tnah L.H."/>
            <person name="Lee C.T."/>
            <person name="Nishiyama T."/>
            <person name="Sese J."/>
            <person name="O'Brien M.J."/>
            <person name="Copetti D."/>
            <person name="Mohd Noor M.I."/>
            <person name="Ong R.C."/>
            <person name="Putra M."/>
            <person name="Sireger I.Z."/>
            <person name="Indrioko S."/>
            <person name="Kosugi Y."/>
            <person name="Izuno A."/>
            <person name="Isagi Y."/>
            <person name="Lee S.L."/>
            <person name="Shimizu K.K."/>
        </authorList>
    </citation>
    <scope>NUCLEOTIDE SEQUENCE [LARGE SCALE GENOMIC DNA]</scope>
    <source>
        <strain evidence="6">214</strain>
    </source>
</reference>
<evidence type="ECO:0000256" key="1">
    <source>
        <dbReference type="ARBA" id="ARBA00022723"/>
    </source>
</evidence>
<dbReference type="PANTHER" id="PTHR23012">
    <property type="entry name" value="RING/FYVE/PHD ZINC FINGER DOMAIN-CONTAINING"/>
    <property type="match status" value="1"/>
</dbReference>
<name>A0AAV5MF15_9ROSI</name>
<dbReference type="PANTHER" id="PTHR23012:SF180">
    <property type="entry name" value="RING_FYVE_PHD ZINC FINGER SUPERFAMILY PROTEIN"/>
    <property type="match status" value="1"/>
</dbReference>
<organism evidence="6 7">
    <name type="scientific">Rubroshorea leprosula</name>
    <dbReference type="NCBI Taxonomy" id="152421"/>
    <lineage>
        <taxon>Eukaryota</taxon>
        <taxon>Viridiplantae</taxon>
        <taxon>Streptophyta</taxon>
        <taxon>Embryophyta</taxon>
        <taxon>Tracheophyta</taxon>
        <taxon>Spermatophyta</taxon>
        <taxon>Magnoliopsida</taxon>
        <taxon>eudicotyledons</taxon>
        <taxon>Gunneridae</taxon>
        <taxon>Pentapetalae</taxon>
        <taxon>rosids</taxon>
        <taxon>malvids</taxon>
        <taxon>Malvales</taxon>
        <taxon>Dipterocarpaceae</taxon>
        <taxon>Rubroshorea</taxon>
    </lineage>
</organism>
<accession>A0AAV5MF15</accession>
<dbReference type="SUPFAM" id="SSF57850">
    <property type="entry name" value="RING/U-box"/>
    <property type="match status" value="1"/>
</dbReference>
<feature type="region of interest" description="Disordered" evidence="4">
    <location>
        <begin position="24"/>
        <end position="49"/>
    </location>
</feature>
<keyword evidence="3" id="KW-0862">Zinc</keyword>
<evidence type="ECO:0000313" key="6">
    <source>
        <dbReference type="EMBL" id="GKV47197.1"/>
    </source>
</evidence>
<dbReference type="SMART" id="SM00744">
    <property type="entry name" value="RINGv"/>
    <property type="match status" value="1"/>
</dbReference>
<dbReference type="InterPro" id="IPR013083">
    <property type="entry name" value="Znf_RING/FYVE/PHD"/>
</dbReference>
<evidence type="ECO:0000256" key="3">
    <source>
        <dbReference type="ARBA" id="ARBA00022833"/>
    </source>
</evidence>
<dbReference type="Pfam" id="PF12906">
    <property type="entry name" value="RINGv"/>
    <property type="match status" value="1"/>
</dbReference>
<keyword evidence="7" id="KW-1185">Reference proteome</keyword>
<evidence type="ECO:0000256" key="2">
    <source>
        <dbReference type="ARBA" id="ARBA00022771"/>
    </source>
</evidence>
<gene>
    <name evidence="6" type="ORF">SLEP1_g54117</name>
</gene>
<dbReference type="InterPro" id="IPR033275">
    <property type="entry name" value="MARCH-like"/>
</dbReference>
<dbReference type="GO" id="GO:0016567">
    <property type="term" value="P:protein ubiquitination"/>
    <property type="evidence" value="ECO:0007669"/>
    <property type="project" value="TreeGrafter"/>
</dbReference>
<keyword evidence="1" id="KW-0479">Metal-binding</keyword>
<sequence length="122" mass="13945">MELDLNSLFKRGKLDLMRPAIAISPSCSSSSSSDDSTEQRKKKRRKQDLKEKMGDVMLFIDDFPANSGALYCRICHEAEFESCKSLEALYSCFGTVKFAHRDCIQRWCDEKGNTTSEIYLQL</sequence>
<evidence type="ECO:0000313" key="7">
    <source>
        <dbReference type="Proteomes" id="UP001054252"/>
    </source>
</evidence>
<keyword evidence="2" id="KW-0863">Zinc-finger</keyword>
<dbReference type="GO" id="GO:0016020">
    <property type="term" value="C:membrane"/>
    <property type="evidence" value="ECO:0007669"/>
    <property type="project" value="TreeGrafter"/>
</dbReference>
<dbReference type="AlphaFoldDB" id="A0AAV5MF15"/>
<dbReference type="PROSITE" id="PS51292">
    <property type="entry name" value="ZF_RING_CH"/>
    <property type="match status" value="1"/>
</dbReference>
<dbReference type="Gene3D" id="3.30.40.10">
    <property type="entry name" value="Zinc/RING finger domain, C3HC4 (zinc finger)"/>
    <property type="match status" value="1"/>
</dbReference>
<feature type="compositionally biased region" description="Low complexity" evidence="4">
    <location>
        <begin position="24"/>
        <end position="34"/>
    </location>
</feature>
<dbReference type="GO" id="GO:0008270">
    <property type="term" value="F:zinc ion binding"/>
    <property type="evidence" value="ECO:0007669"/>
    <property type="project" value="UniProtKB-KW"/>
</dbReference>
<evidence type="ECO:0000256" key="4">
    <source>
        <dbReference type="SAM" id="MobiDB-lite"/>
    </source>
</evidence>
<comment type="caution">
    <text evidence="6">The sequence shown here is derived from an EMBL/GenBank/DDBJ whole genome shotgun (WGS) entry which is preliminary data.</text>
</comment>
<dbReference type="GO" id="GO:0004842">
    <property type="term" value="F:ubiquitin-protein transferase activity"/>
    <property type="evidence" value="ECO:0007669"/>
    <property type="project" value="TreeGrafter"/>
</dbReference>
<feature type="domain" description="RING-CH-type" evidence="5">
    <location>
        <begin position="64"/>
        <end position="122"/>
    </location>
</feature>
<dbReference type="Proteomes" id="UP001054252">
    <property type="component" value="Unassembled WGS sequence"/>
</dbReference>
<dbReference type="InterPro" id="IPR011016">
    <property type="entry name" value="Znf_RING-CH"/>
</dbReference>
<evidence type="ECO:0000259" key="5">
    <source>
        <dbReference type="PROSITE" id="PS51292"/>
    </source>
</evidence>
<protein>
    <recommendedName>
        <fullName evidence="5">RING-CH-type domain-containing protein</fullName>
    </recommendedName>
</protein>
<dbReference type="EMBL" id="BPVZ01000223">
    <property type="protein sequence ID" value="GKV47197.1"/>
    <property type="molecule type" value="Genomic_DNA"/>
</dbReference>